<feature type="transmembrane region" description="Helical" evidence="1">
    <location>
        <begin position="192"/>
        <end position="212"/>
    </location>
</feature>
<accession>A0ABS2MXZ3</accession>
<proteinExistence type="predicted"/>
<reference evidence="2 3" key="1">
    <citation type="submission" date="2021-01" db="EMBL/GenBank/DDBJ databases">
        <title>Genomic Encyclopedia of Type Strains, Phase IV (KMG-IV): sequencing the most valuable type-strain genomes for metagenomic binning, comparative biology and taxonomic classification.</title>
        <authorList>
            <person name="Goeker M."/>
        </authorList>
    </citation>
    <scope>NUCLEOTIDE SEQUENCE [LARGE SCALE GENOMIC DNA]</scope>
    <source>
        <strain evidence="2 3">DSM 23711</strain>
    </source>
</reference>
<evidence type="ECO:0000256" key="1">
    <source>
        <dbReference type="SAM" id="Phobius"/>
    </source>
</evidence>
<organism evidence="2 3">
    <name type="scientific">Aquibacillus albus</name>
    <dbReference type="NCBI Taxonomy" id="1168171"/>
    <lineage>
        <taxon>Bacteria</taxon>
        <taxon>Bacillati</taxon>
        <taxon>Bacillota</taxon>
        <taxon>Bacilli</taxon>
        <taxon>Bacillales</taxon>
        <taxon>Bacillaceae</taxon>
        <taxon>Aquibacillus</taxon>
    </lineage>
</organism>
<gene>
    <name evidence="2" type="ORF">JOC48_001237</name>
</gene>
<feature type="transmembrane region" description="Helical" evidence="1">
    <location>
        <begin position="87"/>
        <end position="111"/>
    </location>
</feature>
<name>A0ABS2MXZ3_9BACI</name>
<sequence length="222" mass="25302">MLPNLQIRFLGIIGWIGSVIFVLFSLLHPPTFNPWDIADTFEKVSHHGFWVIDHIFITIGITCWLLAMAAGQGLFRHHGIIKKIGSWLFILSLATWVIILAFEIGVIPFLVDAIGHHQNETFMMIWFIVFGFGLFAGYIAFIFTWLGVAAYSFAMSRDQFPNWFRLSGIWSGFVGVIGITLGLTWIEFVVPILALTSGPPFIWTIVFLSFMVKKQKKYKKEV</sequence>
<feature type="transmembrane region" description="Helical" evidence="1">
    <location>
        <begin position="163"/>
        <end position="186"/>
    </location>
</feature>
<feature type="transmembrane region" description="Helical" evidence="1">
    <location>
        <begin position="48"/>
        <end position="75"/>
    </location>
</feature>
<keyword evidence="3" id="KW-1185">Reference proteome</keyword>
<keyword evidence="1" id="KW-0812">Transmembrane</keyword>
<dbReference type="RefSeq" id="WP_204498176.1">
    <property type="nucleotide sequence ID" value="NZ_JAFBDR010000005.1"/>
</dbReference>
<feature type="transmembrane region" description="Helical" evidence="1">
    <location>
        <begin position="7"/>
        <end position="28"/>
    </location>
</feature>
<evidence type="ECO:0000313" key="2">
    <source>
        <dbReference type="EMBL" id="MBM7570759.1"/>
    </source>
</evidence>
<comment type="caution">
    <text evidence="2">The sequence shown here is derived from an EMBL/GenBank/DDBJ whole genome shotgun (WGS) entry which is preliminary data.</text>
</comment>
<dbReference type="EMBL" id="JAFBDR010000005">
    <property type="protein sequence ID" value="MBM7570759.1"/>
    <property type="molecule type" value="Genomic_DNA"/>
</dbReference>
<feature type="transmembrane region" description="Helical" evidence="1">
    <location>
        <begin position="123"/>
        <end position="151"/>
    </location>
</feature>
<dbReference type="Proteomes" id="UP001296943">
    <property type="component" value="Unassembled WGS sequence"/>
</dbReference>
<keyword evidence="1" id="KW-0472">Membrane</keyword>
<protein>
    <submittedName>
        <fullName evidence="2">Type III secretory pathway component EscS</fullName>
    </submittedName>
</protein>
<evidence type="ECO:0000313" key="3">
    <source>
        <dbReference type="Proteomes" id="UP001296943"/>
    </source>
</evidence>
<keyword evidence="1" id="KW-1133">Transmembrane helix</keyword>